<dbReference type="KEGG" id="crx:CRECT_1365"/>
<evidence type="ECO:0000313" key="2">
    <source>
        <dbReference type="Proteomes" id="UP000502377"/>
    </source>
</evidence>
<organism evidence="1 2">
    <name type="scientific">Campylobacter rectus</name>
    <name type="common">Wolinella recta</name>
    <dbReference type="NCBI Taxonomy" id="203"/>
    <lineage>
        <taxon>Bacteria</taxon>
        <taxon>Pseudomonadati</taxon>
        <taxon>Campylobacterota</taxon>
        <taxon>Epsilonproteobacteria</taxon>
        <taxon>Campylobacterales</taxon>
        <taxon>Campylobacteraceae</taxon>
        <taxon>Campylobacter</taxon>
    </lineage>
</organism>
<reference evidence="1 2" key="1">
    <citation type="submission" date="2016-07" db="EMBL/GenBank/DDBJ databases">
        <title>Comparative genomics of the Campylobacter concisus group.</title>
        <authorList>
            <person name="Miller W.G."/>
            <person name="Yee E."/>
            <person name="Chapman M.H."/>
            <person name="Huynh S."/>
            <person name="Bono J.L."/>
            <person name="On S.L.W."/>
            <person name="StLeger J."/>
            <person name="Foster G."/>
            <person name="Parker C.T."/>
        </authorList>
    </citation>
    <scope>NUCLEOTIDE SEQUENCE [LARGE SCALE GENOMIC DNA]</scope>
    <source>
        <strain evidence="1 2">ATCC 33238</strain>
    </source>
</reference>
<sequence length="73" mass="8363">MSLNLKFASNLTAEFTKNRKNKSQTHVKNKSNFALITAFRNRKSNFKLHVGKKFIVTKELAVKTKPNLAPIFL</sequence>
<dbReference type="AlphaFoldDB" id="A0A6G5QN23"/>
<gene>
    <name evidence="1" type="ORF">CRECT_1365</name>
</gene>
<dbReference type="Proteomes" id="UP000502377">
    <property type="component" value="Chromosome"/>
</dbReference>
<accession>A0A6G5QN23</accession>
<protein>
    <submittedName>
        <fullName evidence="1">Uncharacterized protein</fullName>
    </submittedName>
</protein>
<name>A0A6G5QN23_CAMRE</name>
<evidence type="ECO:0000313" key="1">
    <source>
        <dbReference type="EMBL" id="QCD47019.1"/>
    </source>
</evidence>
<dbReference type="EMBL" id="CP012543">
    <property type="protein sequence ID" value="QCD47019.1"/>
    <property type="molecule type" value="Genomic_DNA"/>
</dbReference>
<proteinExistence type="predicted"/>